<dbReference type="EMBL" id="CM056744">
    <property type="protein sequence ID" value="KAJ8667805.1"/>
    <property type="molecule type" value="Genomic_DNA"/>
</dbReference>
<evidence type="ECO:0000313" key="1">
    <source>
        <dbReference type="EMBL" id="KAJ8667805.1"/>
    </source>
</evidence>
<gene>
    <name evidence="1" type="ORF">QAD02_009468</name>
</gene>
<protein>
    <submittedName>
        <fullName evidence="1">Uncharacterized protein</fullName>
    </submittedName>
</protein>
<reference evidence="1" key="1">
    <citation type="submission" date="2023-04" db="EMBL/GenBank/DDBJ databases">
        <title>A chromosome-level genome assembly of the parasitoid wasp Eretmocerus hayati.</title>
        <authorList>
            <person name="Zhong Y."/>
            <person name="Liu S."/>
            <person name="Liu Y."/>
        </authorList>
    </citation>
    <scope>NUCLEOTIDE SEQUENCE</scope>
    <source>
        <strain evidence="1">ZJU_SS_LIU_2023</strain>
    </source>
</reference>
<comment type="caution">
    <text evidence="1">The sequence shown here is derived from an EMBL/GenBank/DDBJ whole genome shotgun (WGS) entry which is preliminary data.</text>
</comment>
<accession>A0ACC2N9G8</accession>
<keyword evidence="2" id="KW-1185">Reference proteome</keyword>
<organism evidence="1 2">
    <name type="scientific">Eretmocerus hayati</name>
    <dbReference type="NCBI Taxonomy" id="131215"/>
    <lineage>
        <taxon>Eukaryota</taxon>
        <taxon>Metazoa</taxon>
        <taxon>Ecdysozoa</taxon>
        <taxon>Arthropoda</taxon>
        <taxon>Hexapoda</taxon>
        <taxon>Insecta</taxon>
        <taxon>Pterygota</taxon>
        <taxon>Neoptera</taxon>
        <taxon>Endopterygota</taxon>
        <taxon>Hymenoptera</taxon>
        <taxon>Apocrita</taxon>
        <taxon>Proctotrupomorpha</taxon>
        <taxon>Chalcidoidea</taxon>
        <taxon>Aphelinidae</taxon>
        <taxon>Aphelininae</taxon>
        <taxon>Eretmocerus</taxon>
    </lineage>
</organism>
<sequence>MHNLPRDHREALMQRIVVMEHIQQKFLKRTSDELESGGTGGAEGAAFGEPSVKLQCTQSSSAGVSHHAHANTVPNPNGTSTGPTPGSQPPPSAPPQGGSNNAGNTGSGGAPEGLTKFSVEIVQQLEFTTSAANSQAQQISTNVTVKALTNASVKSDLSQQSLQVGQQPPTSADIINSLVECKQEQPDSNDFDLEQCAAALEKDPCFPGFVVDFMEDDKEQVHAVLQQQASLNAQQQVYNSRMPYSAAGLDFKSEMNPASQTLKQMAEQHQVKSQQIGMGNPGQQQTGPYVKSNGVNFQPQQQSEMFNQAQQQQARQQQQQQGPQGAKGPGPNILGPGAYKQQYSPYGSPGSMPNHGSPGYQLPPRISQAQGPGPGPGPQPSFNNSTPPRPNSGSGGTSTQIQINQAQQLHINNPSHQIQCQ</sequence>
<name>A0ACC2N9G8_9HYME</name>
<dbReference type="Proteomes" id="UP001239111">
    <property type="component" value="Chromosome 4"/>
</dbReference>
<proteinExistence type="predicted"/>
<evidence type="ECO:0000313" key="2">
    <source>
        <dbReference type="Proteomes" id="UP001239111"/>
    </source>
</evidence>